<dbReference type="Proteomes" id="UP001056778">
    <property type="component" value="Chromosome 3"/>
</dbReference>
<gene>
    <name evidence="1" type="ORF">MML48_3g00007610</name>
</gene>
<evidence type="ECO:0000313" key="1">
    <source>
        <dbReference type="EMBL" id="KAI4465965.1"/>
    </source>
</evidence>
<proteinExistence type="predicted"/>
<reference evidence="1" key="1">
    <citation type="submission" date="2022-04" db="EMBL/GenBank/DDBJ databases">
        <title>Chromosome-scale genome assembly of Holotrichia oblita Faldermann.</title>
        <authorList>
            <person name="Rongchong L."/>
        </authorList>
    </citation>
    <scope>NUCLEOTIDE SEQUENCE</scope>
    <source>
        <strain evidence="1">81SQS9</strain>
    </source>
</reference>
<evidence type="ECO:0000313" key="2">
    <source>
        <dbReference type="Proteomes" id="UP001056778"/>
    </source>
</evidence>
<keyword evidence="2" id="KW-1185">Reference proteome</keyword>
<accession>A0ACB9TGN6</accession>
<name>A0ACB9TGN6_HOLOL</name>
<comment type="caution">
    <text evidence="1">The sequence shown here is derived from an EMBL/GenBank/DDBJ whole genome shotgun (WGS) entry which is preliminary data.</text>
</comment>
<protein>
    <submittedName>
        <fullName evidence="1">Monoacylglycerol lipase</fullName>
    </submittedName>
</protein>
<organism evidence="1 2">
    <name type="scientific">Holotrichia oblita</name>
    <name type="common">Chafer beetle</name>
    <dbReference type="NCBI Taxonomy" id="644536"/>
    <lineage>
        <taxon>Eukaryota</taxon>
        <taxon>Metazoa</taxon>
        <taxon>Ecdysozoa</taxon>
        <taxon>Arthropoda</taxon>
        <taxon>Hexapoda</taxon>
        <taxon>Insecta</taxon>
        <taxon>Pterygota</taxon>
        <taxon>Neoptera</taxon>
        <taxon>Endopterygota</taxon>
        <taxon>Coleoptera</taxon>
        <taxon>Polyphaga</taxon>
        <taxon>Scarabaeiformia</taxon>
        <taxon>Scarabaeidae</taxon>
        <taxon>Melolonthinae</taxon>
        <taxon>Holotrichia</taxon>
    </lineage>
</organism>
<dbReference type="EMBL" id="CM043017">
    <property type="protein sequence ID" value="KAI4465965.1"/>
    <property type="molecule type" value="Genomic_DNA"/>
</dbReference>
<sequence>MFGYALILLILVLNSNVEASNNPFCAMSCGNITHACCKFEHTNPGPRCKSPYKYHKMTNEDRTLILMMHNAIRNNIASGTDPLLPRPSSNMQALVYDLELEFLASCWATQCRKKNYGCLDSKRGSTAHYIWQDKERRIGKASGKKVLIQSLLNFYKQLETMNRESIHNFTSTDLPPYQSLLSQILWAETQFVGCSRVTFGTDVKRYKVVNVVCVYYPKGNIEFQPIYKVGKPCSDCPQGTSNVLELFNTLIKKIKLYKMKIEELQIPAPWGHIAVFSSCFFVAVKIWGDQENEIIVLVHGLLDNAGSFDNLIPLLSEKFCYVCLDLPGHGLSSHIHESIPIHTVDYTLSLRVVLDYLKRQKYILLGHSLGGQICIFFTMLYPNRISKLITLDSLAFQPIYPNFYVKKLLSHHDIILGTKANKSKIKSYTYEECVDKIVESRSHGCFNRKVKAWGVQSNEAVILSHGFLDNAATFDRLIPLLPNNFYYLSIDLPGHGLSTGFHDSMPVHYVNYLLCYKLVTRHFQRSRYILLGHSFGGTLTVLFAQLYPEIVSKLVILDVIYQMPVDPLMFASMMKNAHNIYFKNLERNFDGRQGYTYEEIVNKVRESRYTGWLTIEAADILASRMVKKLDNGKYVLTLDPKLRGLILPSATPDYYIELNNLYPVKCPVLMLLTPDNDFNHKSQYLLERFREANFCVKTIDDHHHVHLTNPEVIADHISNFLINIQIKLWGNPKNEAMLVIHGVLDNAGAFDNLIPHLPANVYYICIDLPSHGRSSNFPLTLPIHTINFVVPIRIVAEYFKREKYIVMGHSLGGQVLMFYAQLYPESISKVILLDAMYLFPFDENIFLDITRSGIDRLFRLFKDGESARPTFTYEEAIQKLIAGRDHDNMTRFAAEPLVKRMFVKVGEDKYVMNIDSRLKERFYPSGTIKFIVKLQQRDPVECPVLVLLSTQRNLADIFLPLYNYYVEKGYEIHKYGGHHDMHNTDPEVIAPYVVRFLMKDKNKL</sequence>